<proteinExistence type="predicted"/>
<sequence>MATVHHSSPVRTVMPPIIACTTVDTGISHA</sequence>
<evidence type="ECO:0000313" key="5">
    <source>
        <dbReference type="EMBL" id="COX28601.1"/>
    </source>
</evidence>
<evidence type="ECO:0000313" key="2">
    <source>
        <dbReference type="EMBL" id="CNV99420.1"/>
    </source>
</evidence>
<dbReference type="EMBL" id="CFOE01000994">
    <property type="protein sequence ID" value="CFE47187.1"/>
    <property type="molecule type" value="Genomic_DNA"/>
</dbReference>
<dbReference type="Proteomes" id="UP000039217">
    <property type="component" value="Unassembled WGS sequence"/>
</dbReference>
<dbReference type="EMBL" id="CQQC01001490">
    <property type="protein sequence ID" value="CNV99420.1"/>
    <property type="molecule type" value="Genomic_DNA"/>
</dbReference>
<dbReference type="AlphaFoldDB" id="A0A0U0SEC9"/>
<dbReference type="Proteomes" id="UP000048600">
    <property type="component" value="Unassembled WGS sequence"/>
</dbReference>
<accession>A0A0U0SEC9</accession>
<evidence type="ECO:0000313" key="6">
    <source>
        <dbReference type="Proteomes" id="UP000038802"/>
    </source>
</evidence>
<dbReference type="EMBL" id="CHKL01000402">
    <property type="protein sequence ID" value="COW71213.1"/>
    <property type="molecule type" value="Genomic_DNA"/>
</dbReference>
<evidence type="ECO:0000313" key="4">
    <source>
        <dbReference type="EMBL" id="COW81741.1"/>
    </source>
</evidence>
<gene>
    <name evidence="2" type="ORF">ERS007661_03392</name>
    <name evidence="1" type="ORF">ERS007681_04311</name>
    <name evidence="5" type="ORF">ERS007703_05024</name>
    <name evidence="4" type="ORF">ERS007720_03341</name>
    <name evidence="3" type="ORF">ERS007741_03003</name>
</gene>
<evidence type="ECO:0000313" key="7">
    <source>
        <dbReference type="Proteomes" id="UP000039217"/>
    </source>
</evidence>
<reference evidence="5" key="1">
    <citation type="submission" date="2015-03" db="EMBL/GenBank/DDBJ databases">
        <authorList>
            <person name="Murphy D."/>
        </authorList>
    </citation>
    <scope>NUCLEOTIDE SEQUENCE [LARGE SCALE GENOMIC DNA]</scope>
    <source>
        <strain evidence="5">K00500041</strain>
    </source>
</reference>
<name>A0A0U0SEC9_MYCTX</name>
<evidence type="ECO:0000313" key="3">
    <source>
        <dbReference type="EMBL" id="COW71213.1"/>
    </source>
</evidence>
<evidence type="ECO:0000313" key="9">
    <source>
        <dbReference type="Proteomes" id="UP000048289"/>
    </source>
</evidence>
<dbReference type="EMBL" id="CSAE01001085">
    <property type="protein sequence ID" value="COX28601.1"/>
    <property type="molecule type" value="Genomic_DNA"/>
</dbReference>
<dbReference type="Proteomes" id="UP000048289">
    <property type="component" value="Unassembled WGS sequence"/>
</dbReference>
<dbReference type="Proteomes" id="UP000038802">
    <property type="component" value="Unassembled WGS sequence"/>
</dbReference>
<organism evidence="5 6">
    <name type="scientific">Mycobacterium tuberculosis</name>
    <dbReference type="NCBI Taxonomy" id="1773"/>
    <lineage>
        <taxon>Bacteria</taxon>
        <taxon>Bacillati</taxon>
        <taxon>Actinomycetota</taxon>
        <taxon>Actinomycetes</taxon>
        <taxon>Mycobacteriales</taxon>
        <taxon>Mycobacteriaceae</taxon>
        <taxon>Mycobacterium</taxon>
        <taxon>Mycobacterium tuberculosis complex</taxon>
    </lineage>
</organism>
<dbReference type="Proteomes" id="UP000044938">
    <property type="component" value="Unassembled WGS sequence"/>
</dbReference>
<evidence type="ECO:0000313" key="1">
    <source>
        <dbReference type="EMBL" id="CFE47187.1"/>
    </source>
</evidence>
<evidence type="ECO:0000313" key="8">
    <source>
        <dbReference type="Proteomes" id="UP000044938"/>
    </source>
</evidence>
<dbReference type="EMBL" id="CSAJ01000524">
    <property type="protein sequence ID" value="COW81741.1"/>
    <property type="molecule type" value="Genomic_DNA"/>
</dbReference>
<reference evidence="6 7" key="2">
    <citation type="submission" date="2015-03" db="EMBL/GenBank/DDBJ databases">
        <authorList>
            <consortium name="Pathogen Informatics"/>
        </authorList>
    </citation>
    <scope>NUCLEOTIDE SEQUENCE [LARGE SCALE GENOMIC DNA]</scope>
    <source>
        <strain evidence="2 7">D00501624</strain>
        <strain evidence="1 9">G09901357</strain>
        <strain evidence="6">K00500041</strain>
        <strain evidence="4 8">M09401471</strain>
        <strain evidence="3 10">P00601463</strain>
    </source>
</reference>
<protein>
    <submittedName>
        <fullName evidence="5">Uncharacterized protein</fullName>
    </submittedName>
</protein>
<evidence type="ECO:0000313" key="10">
    <source>
        <dbReference type="Proteomes" id="UP000048600"/>
    </source>
</evidence>